<evidence type="ECO:0008006" key="6">
    <source>
        <dbReference type="Google" id="ProtNLM"/>
    </source>
</evidence>
<accession>A0A8S1GTD7</accession>
<feature type="transmembrane region" description="Helical" evidence="1">
    <location>
        <begin position="28"/>
        <end position="45"/>
    </location>
</feature>
<evidence type="ECO:0000259" key="2">
    <source>
        <dbReference type="Pfam" id="PF01757"/>
    </source>
</evidence>
<keyword evidence="1" id="KW-1133">Transmembrane helix</keyword>
<organism evidence="4 5">
    <name type="scientific">Caenorhabditis auriculariae</name>
    <dbReference type="NCBI Taxonomy" id="2777116"/>
    <lineage>
        <taxon>Eukaryota</taxon>
        <taxon>Metazoa</taxon>
        <taxon>Ecdysozoa</taxon>
        <taxon>Nematoda</taxon>
        <taxon>Chromadorea</taxon>
        <taxon>Rhabditida</taxon>
        <taxon>Rhabditina</taxon>
        <taxon>Rhabditomorpha</taxon>
        <taxon>Rhabditoidea</taxon>
        <taxon>Rhabditidae</taxon>
        <taxon>Peloderinae</taxon>
        <taxon>Caenorhabditis</taxon>
    </lineage>
</organism>
<feature type="transmembrane region" description="Helical" evidence="1">
    <location>
        <begin position="82"/>
        <end position="98"/>
    </location>
</feature>
<protein>
    <recommendedName>
        <fullName evidence="6">Acyl_transf_3 domain-containing protein</fullName>
    </recommendedName>
</protein>
<feature type="transmembrane region" description="Helical" evidence="1">
    <location>
        <begin position="176"/>
        <end position="193"/>
    </location>
</feature>
<reference evidence="4" key="1">
    <citation type="submission" date="2020-10" db="EMBL/GenBank/DDBJ databases">
        <authorList>
            <person name="Kikuchi T."/>
        </authorList>
    </citation>
    <scope>NUCLEOTIDE SEQUENCE</scope>
    <source>
        <strain evidence="4">NKZ352</strain>
    </source>
</reference>
<comment type="caution">
    <text evidence="4">The sequence shown here is derived from an EMBL/GenBank/DDBJ whole genome shotgun (WGS) entry which is preliminary data.</text>
</comment>
<proteinExistence type="predicted"/>
<evidence type="ECO:0000313" key="5">
    <source>
        <dbReference type="Proteomes" id="UP000835052"/>
    </source>
</evidence>
<dbReference type="AlphaFoldDB" id="A0A8S1GTD7"/>
<dbReference type="GO" id="GO:0000271">
    <property type="term" value="P:polysaccharide biosynthetic process"/>
    <property type="evidence" value="ECO:0007669"/>
    <property type="project" value="TreeGrafter"/>
</dbReference>
<feature type="transmembrane region" description="Helical" evidence="1">
    <location>
        <begin position="240"/>
        <end position="271"/>
    </location>
</feature>
<dbReference type="Pfam" id="PF19040">
    <property type="entry name" value="SGNH"/>
    <property type="match status" value="1"/>
</dbReference>
<keyword evidence="1" id="KW-0472">Membrane</keyword>
<dbReference type="InterPro" id="IPR002656">
    <property type="entry name" value="Acyl_transf_3_dom"/>
</dbReference>
<dbReference type="PANTHER" id="PTHR23028:SF3">
    <property type="entry name" value="ACYL_TRANSF_3 DOMAIN-CONTAINING PROTEIN-RELATED"/>
    <property type="match status" value="1"/>
</dbReference>
<evidence type="ECO:0000259" key="3">
    <source>
        <dbReference type="Pfam" id="PF19040"/>
    </source>
</evidence>
<evidence type="ECO:0000256" key="1">
    <source>
        <dbReference type="SAM" id="Phobius"/>
    </source>
</evidence>
<gene>
    <name evidence="4" type="ORF">CAUJ_LOCUS2785</name>
</gene>
<dbReference type="PANTHER" id="PTHR23028">
    <property type="entry name" value="ACETYLTRANSFERASE"/>
    <property type="match status" value="1"/>
</dbReference>
<evidence type="ECO:0000313" key="4">
    <source>
        <dbReference type="EMBL" id="CAD6186866.1"/>
    </source>
</evidence>
<dbReference type="SUPFAM" id="SSF52266">
    <property type="entry name" value="SGNH hydrolase"/>
    <property type="match status" value="1"/>
</dbReference>
<feature type="transmembrane region" description="Helical" evidence="1">
    <location>
        <begin position="340"/>
        <end position="360"/>
    </location>
</feature>
<dbReference type="GO" id="GO:0016020">
    <property type="term" value="C:membrane"/>
    <property type="evidence" value="ECO:0007669"/>
    <property type="project" value="TreeGrafter"/>
</dbReference>
<dbReference type="InterPro" id="IPR043968">
    <property type="entry name" value="SGNH"/>
</dbReference>
<dbReference type="Proteomes" id="UP000835052">
    <property type="component" value="Unassembled WGS sequence"/>
</dbReference>
<dbReference type="InterPro" id="IPR050879">
    <property type="entry name" value="Acyltransferase_3"/>
</dbReference>
<feature type="transmembrane region" description="Helical" evidence="1">
    <location>
        <begin position="7"/>
        <end position="22"/>
    </location>
</feature>
<keyword evidence="5" id="KW-1185">Reference proteome</keyword>
<sequence length="645" mass="74927">MRRDVQCLRAVAIISVLLYHLFPTLFPNGFLGVDVFFVISGYIMARKLSKDTVFKFKFNYIWNTVVEAFDFYYRRIKRICPMYYLFVAATMVAVHLWQSDSWWPTNYRYSLASLFFITNQLIIHDSGDYFKEFLADGTSMNTFVHCWSLGVEMQFYLLVPLIFIGLSLFKSDLIKLLSVSIGCLSGLVLFNSINQQFAFNFMFARLWQFFAGFVAFYAAKCQMSLIPKKKDSEQLDLSNVSVAALLLCFFPMEISAVYLRPFITFLAAFVIYSEMEKNNRVLRSKVLHYIGDLSYTIYLIHWPIITIFRSSSLQSKYFCVAVTILLAVFLHELFEKNYLKLGPISAISLIVVLIGMNAWLQYSIRTHDFWKTSYSEETMSIVTANRRFMDPSWVRNNCQEMKPVPEVVQPSLTFGHCVFAPGKGNLTVLLIGNSYTLNQAEVIRQQFNENYSTFQYLSLDKNFAISAFPDDISRNALVATKRVVSEVQPDLLFIVHRMILQQPALTNVQEDPILAEYNENLNHYQKFAKKILIMDAHPYYPINFLNFFIEYVISRPQDLEQLHLDKKVADKAMSHAKKRLKNIKCDKCEVYDLSEPFLEQDKYLAFDRDTSLSYIDNGIHFTEEALKLIAPFYKSLISRVVQNLN</sequence>
<keyword evidence="1" id="KW-0812">Transmembrane</keyword>
<dbReference type="OrthoDB" id="5801063at2759"/>
<feature type="domain" description="SGNH" evidence="3">
    <location>
        <begin position="415"/>
        <end position="633"/>
    </location>
</feature>
<dbReference type="GO" id="GO:0016747">
    <property type="term" value="F:acyltransferase activity, transferring groups other than amino-acyl groups"/>
    <property type="evidence" value="ECO:0007669"/>
    <property type="project" value="InterPro"/>
</dbReference>
<feature type="transmembrane region" description="Helical" evidence="1">
    <location>
        <begin position="286"/>
        <end position="305"/>
    </location>
</feature>
<feature type="transmembrane region" description="Helical" evidence="1">
    <location>
        <begin position="153"/>
        <end position="169"/>
    </location>
</feature>
<feature type="transmembrane region" description="Helical" evidence="1">
    <location>
        <begin position="317"/>
        <end position="334"/>
    </location>
</feature>
<dbReference type="EMBL" id="CAJGYM010000005">
    <property type="protein sequence ID" value="CAD6186866.1"/>
    <property type="molecule type" value="Genomic_DNA"/>
</dbReference>
<dbReference type="Pfam" id="PF01757">
    <property type="entry name" value="Acyl_transf_3"/>
    <property type="match status" value="1"/>
</dbReference>
<name>A0A8S1GTD7_9PELO</name>
<feature type="domain" description="Acyltransferase 3" evidence="2">
    <location>
        <begin position="5"/>
        <end position="327"/>
    </location>
</feature>